<evidence type="ECO:0000313" key="1">
    <source>
        <dbReference type="EMBL" id="PSB20206.1"/>
    </source>
</evidence>
<dbReference type="OrthoDB" id="573932at2"/>
<dbReference type="STRING" id="1920490.GCA_001895925_03661"/>
<protein>
    <submittedName>
        <fullName evidence="1">Uncharacterized protein</fullName>
    </submittedName>
</protein>
<comment type="caution">
    <text evidence="1">The sequence shown here is derived from an EMBL/GenBank/DDBJ whole genome shotgun (WGS) entry which is preliminary data.</text>
</comment>
<dbReference type="EMBL" id="PVWG01000007">
    <property type="protein sequence ID" value="PSB20206.1"/>
    <property type="molecule type" value="Genomic_DNA"/>
</dbReference>
<dbReference type="AlphaFoldDB" id="A0A2T1DIA4"/>
<name>A0A2T1DIA4_9CYAN</name>
<evidence type="ECO:0000313" key="2">
    <source>
        <dbReference type="Proteomes" id="UP000238634"/>
    </source>
</evidence>
<sequence>MALNSKGQHGGTDVTITITVDGDGISIEDFSDVQRCFSIILEEIDKEAFESAKRSVRWNISSVSTGSVNLTFSGVPISSNIDLKSVSNLVESVQSGISVLAEKAQRPRFFSDRALKQLESLAKKLDHGMQVLKLGSETHVVSITKDIARNVDEIIGPRFESYGSIEGCLDGANIHKDPYFHIYTALNDRLIKCNVDKKMTQRMLDCLGQRVYIYGLIQSRNDGERVSILVQEIEVLPSEDELPTIQEMIGILAEDNN</sequence>
<keyword evidence="2" id="KW-1185">Reference proteome</keyword>
<accession>A0A2T1DIA4</accession>
<organism evidence="1 2">
    <name type="scientific">Phormidesmis priestleyi ULC007</name>
    <dbReference type="NCBI Taxonomy" id="1920490"/>
    <lineage>
        <taxon>Bacteria</taxon>
        <taxon>Bacillati</taxon>
        <taxon>Cyanobacteriota</taxon>
        <taxon>Cyanophyceae</taxon>
        <taxon>Leptolyngbyales</taxon>
        <taxon>Leptolyngbyaceae</taxon>
        <taxon>Phormidesmis</taxon>
    </lineage>
</organism>
<reference evidence="1 2" key="1">
    <citation type="submission" date="2018-02" db="EMBL/GenBank/DDBJ databases">
        <authorList>
            <person name="Cohen D.B."/>
            <person name="Kent A.D."/>
        </authorList>
    </citation>
    <scope>NUCLEOTIDE SEQUENCE [LARGE SCALE GENOMIC DNA]</scope>
    <source>
        <strain evidence="1 2">ULC007</strain>
    </source>
</reference>
<dbReference type="RefSeq" id="WP_073070708.1">
    <property type="nucleotide sequence ID" value="NZ_MPPI01000009.1"/>
</dbReference>
<gene>
    <name evidence="1" type="ORF">C7B65_09175</name>
</gene>
<dbReference type="Proteomes" id="UP000238634">
    <property type="component" value="Unassembled WGS sequence"/>
</dbReference>
<proteinExistence type="predicted"/>
<reference evidence="1 2" key="2">
    <citation type="submission" date="2018-03" db="EMBL/GenBank/DDBJ databases">
        <title>The ancient ancestry and fast evolution of plastids.</title>
        <authorList>
            <person name="Moore K.R."/>
            <person name="Magnabosco C."/>
            <person name="Momper L."/>
            <person name="Gold D.A."/>
            <person name="Bosak T."/>
            <person name="Fournier G.P."/>
        </authorList>
    </citation>
    <scope>NUCLEOTIDE SEQUENCE [LARGE SCALE GENOMIC DNA]</scope>
    <source>
        <strain evidence="1 2">ULC007</strain>
    </source>
</reference>